<gene>
    <name evidence="1" type="ORF">BC936DRAFT_149061</name>
</gene>
<protein>
    <recommendedName>
        <fullName evidence="3">Methyltransferase type 11 domain-containing protein</fullName>
    </recommendedName>
</protein>
<accession>A0A433DK93</accession>
<name>A0A433DK93_9FUNG</name>
<evidence type="ECO:0008006" key="3">
    <source>
        <dbReference type="Google" id="ProtNLM"/>
    </source>
</evidence>
<dbReference type="Proteomes" id="UP000268093">
    <property type="component" value="Unassembled WGS sequence"/>
</dbReference>
<dbReference type="EMBL" id="RBNI01000839">
    <property type="protein sequence ID" value="RUP51280.1"/>
    <property type="molecule type" value="Genomic_DNA"/>
</dbReference>
<dbReference type="OrthoDB" id="2013972at2759"/>
<organism evidence="1 2">
    <name type="scientific">Jimgerdemannia flammicorona</name>
    <dbReference type="NCBI Taxonomy" id="994334"/>
    <lineage>
        <taxon>Eukaryota</taxon>
        <taxon>Fungi</taxon>
        <taxon>Fungi incertae sedis</taxon>
        <taxon>Mucoromycota</taxon>
        <taxon>Mucoromycotina</taxon>
        <taxon>Endogonomycetes</taxon>
        <taxon>Endogonales</taxon>
        <taxon>Endogonaceae</taxon>
        <taxon>Jimgerdemannia</taxon>
    </lineage>
</organism>
<keyword evidence="2" id="KW-1185">Reference proteome</keyword>
<reference evidence="1 2" key="1">
    <citation type="journal article" date="2018" name="New Phytol.">
        <title>Phylogenomics of Endogonaceae and evolution of mycorrhizas within Mucoromycota.</title>
        <authorList>
            <person name="Chang Y."/>
            <person name="Desiro A."/>
            <person name="Na H."/>
            <person name="Sandor L."/>
            <person name="Lipzen A."/>
            <person name="Clum A."/>
            <person name="Barry K."/>
            <person name="Grigoriev I.V."/>
            <person name="Martin F.M."/>
            <person name="Stajich J.E."/>
            <person name="Smith M.E."/>
            <person name="Bonito G."/>
            <person name="Spatafora J.W."/>
        </authorList>
    </citation>
    <scope>NUCLEOTIDE SEQUENCE [LARGE SCALE GENOMIC DNA]</scope>
    <source>
        <strain evidence="1 2">GMNB39</strain>
    </source>
</reference>
<proteinExistence type="predicted"/>
<sequence length="154" mass="17640">MAFSREEWGHVVEELIRVTKPGGFIELFEIDPNYKQPGPSYERIYKSITALCESRGIDVNVVNHLEDFFGSLENVHSESLEVTYGWNKFGELTAQSFRLMALAMTEKIAPELGMNPNQYQQLVNKSVSEFSEYKTWGRMPYIYGMKPIGAGMQK</sequence>
<dbReference type="AlphaFoldDB" id="A0A433DK93"/>
<evidence type="ECO:0000313" key="1">
    <source>
        <dbReference type="EMBL" id="RUP51280.1"/>
    </source>
</evidence>
<comment type="caution">
    <text evidence="1">The sequence shown here is derived from an EMBL/GenBank/DDBJ whole genome shotgun (WGS) entry which is preliminary data.</text>
</comment>
<evidence type="ECO:0000313" key="2">
    <source>
        <dbReference type="Proteomes" id="UP000268093"/>
    </source>
</evidence>